<dbReference type="OrthoDB" id="7029794at2"/>
<feature type="transmembrane region" description="Helical" evidence="5">
    <location>
        <begin position="172"/>
        <end position="191"/>
    </location>
</feature>
<protein>
    <recommendedName>
        <fullName evidence="6">Integral membrane bound transporter domain-containing protein</fullName>
    </recommendedName>
</protein>
<keyword evidence="3 5" id="KW-1133">Transmembrane helix</keyword>
<dbReference type="InterPro" id="IPR049453">
    <property type="entry name" value="Memb_transporter_dom"/>
</dbReference>
<comment type="subcellular location">
    <subcellularLocation>
        <location evidence="1">Membrane</location>
        <topology evidence="1">Multi-pass membrane protein</topology>
    </subcellularLocation>
</comment>
<feature type="domain" description="Integral membrane bound transporter" evidence="6">
    <location>
        <begin position="185"/>
        <end position="308"/>
    </location>
</feature>
<dbReference type="EMBL" id="QASN01000014">
    <property type="protein sequence ID" value="PTU74913.1"/>
    <property type="molecule type" value="Genomic_DNA"/>
</dbReference>
<feature type="transmembrane region" description="Helical" evidence="5">
    <location>
        <begin position="268"/>
        <end position="286"/>
    </location>
</feature>
<name>A0A2T5PAY8_9PSED</name>
<evidence type="ECO:0000313" key="8">
    <source>
        <dbReference type="Proteomes" id="UP000244064"/>
    </source>
</evidence>
<keyword evidence="8" id="KW-1185">Reference proteome</keyword>
<evidence type="ECO:0000256" key="2">
    <source>
        <dbReference type="ARBA" id="ARBA00022692"/>
    </source>
</evidence>
<feature type="transmembrane region" description="Helical" evidence="5">
    <location>
        <begin position="117"/>
        <end position="138"/>
    </location>
</feature>
<evidence type="ECO:0000256" key="5">
    <source>
        <dbReference type="SAM" id="Phobius"/>
    </source>
</evidence>
<feature type="transmembrane region" description="Helical" evidence="5">
    <location>
        <begin position="298"/>
        <end position="316"/>
    </location>
</feature>
<evidence type="ECO:0000256" key="3">
    <source>
        <dbReference type="ARBA" id="ARBA00022989"/>
    </source>
</evidence>
<feature type="transmembrane region" description="Helical" evidence="5">
    <location>
        <begin position="244"/>
        <end position="261"/>
    </location>
</feature>
<keyword evidence="2 5" id="KW-0812">Transmembrane</keyword>
<reference evidence="7 8" key="1">
    <citation type="submission" date="2018-04" db="EMBL/GenBank/DDBJ databases">
        <title>Pseudomonas sp. nov., isolated from mangrove soil.</title>
        <authorList>
            <person name="Chen C."/>
        </authorList>
    </citation>
    <scope>NUCLEOTIDE SEQUENCE [LARGE SCALE GENOMIC DNA]</scope>
    <source>
        <strain evidence="7 8">TC-11</strain>
    </source>
</reference>
<keyword evidence="4 5" id="KW-0472">Membrane</keyword>
<evidence type="ECO:0000256" key="1">
    <source>
        <dbReference type="ARBA" id="ARBA00004141"/>
    </source>
</evidence>
<dbReference type="Proteomes" id="UP000244064">
    <property type="component" value="Unassembled WGS sequence"/>
</dbReference>
<dbReference type="GO" id="GO:0016020">
    <property type="term" value="C:membrane"/>
    <property type="evidence" value="ECO:0007669"/>
    <property type="project" value="UniProtKB-SubCell"/>
</dbReference>
<sequence>MVAGLGCALPLLLGLVSGHPGFLWAALGAFQAARANPLHRFGMPRMLLLISLGACSSGLGLWVAADASASLLLFAACGLLLAWLQRFGVEAGKLGLGIAICLCLGQSYQATSELPTPAAVAALFCVGGLWVALLAFGLRGAHGLRMWPYMPRLRNLLKVLRRHAARLPQREWRLHALGCTLAFGLAGAAVVLLELEHGYWLTLTVLGSLHLKARASRSKAVQACSSSLAVAALLALLGHSLQNPAIMVALVLPLIMLSRAIQANSYRLFMLQSISLCLLLAESLAADWTQLEPRLLGGLYGFALALAIGLLVRLAAEYRLDPAHPLKAPRKRKD</sequence>
<gene>
    <name evidence="7" type="ORF">DBO85_08260</name>
</gene>
<comment type="caution">
    <text evidence="7">The sequence shown here is derived from an EMBL/GenBank/DDBJ whole genome shotgun (WGS) entry which is preliminary data.</text>
</comment>
<accession>A0A2T5PAY8</accession>
<evidence type="ECO:0000313" key="7">
    <source>
        <dbReference type="EMBL" id="PTU74913.1"/>
    </source>
</evidence>
<dbReference type="AlphaFoldDB" id="A0A2T5PAY8"/>
<evidence type="ECO:0000256" key="4">
    <source>
        <dbReference type="ARBA" id="ARBA00023136"/>
    </source>
</evidence>
<organism evidence="7 8">
    <name type="scientific">Pseudomonas mangrovi</name>
    <dbReference type="NCBI Taxonomy" id="2161748"/>
    <lineage>
        <taxon>Bacteria</taxon>
        <taxon>Pseudomonadati</taxon>
        <taxon>Pseudomonadota</taxon>
        <taxon>Gammaproteobacteria</taxon>
        <taxon>Pseudomonadales</taxon>
        <taxon>Pseudomonadaceae</taxon>
        <taxon>Pseudomonas</taxon>
    </lineage>
</organism>
<evidence type="ECO:0000259" key="6">
    <source>
        <dbReference type="Pfam" id="PF13515"/>
    </source>
</evidence>
<proteinExistence type="predicted"/>
<dbReference type="Pfam" id="PF13515">
    <property type="entry name" value="FUSC_2"/>
    <property type="match status" value="1"/>
</dbReference>
<feature type="transmembrane region" description="Helical" evidence="5">
    <location>
        <begin position="59"/>
        <end position="82"/>
    </location>
</feature>